<dbReference type="AlphaFoldDB" id="A0A2N5XLW6"/>
<comment type="caution">
    <text evidence="6">The sequence shown here is derived from an EMBL/GenBank/DDBJ whole genome shotgun (WGS) entry which is preliminary data.</text>
</comment>
<evidence type="ECO:0008006" key="8">
    <source>
        <dbReference type="Google" id="ProtNLM"/>
    </source>
</evidence>
<dbReference type="EMBL" id="PKUQ01000052">
    <property type="protein sequence ID" value="PLW75420.1"/>
    <property type="molecule type" value="Genomic_DNA"/>
</dbReference>
<dbReference type="GO" id="GO:1901982">
    <property type="term" value="F:maltose binding"/>
    <property type="evidence" value="ECO:0007669"/>
    <property type="project" value="TreeGrafter"/>
</dbReference>
<feature type="chain" id="PRO_5014665949" description="ABC transporter substrate-binding protein" evidence="5">
    <location>
        <begin position="30"/>
        <end position="428"/>
    </location>
</feature>
<reference evidence="6 7" key="1">
    <citation type="submission" date="2018-01" db="EMBL/GenBank/DDBJ databases">
        <title>The draft genome sequence of Cohaesibacter sp. H1304.</title>
        <authorList>
            <person name="Wang N.-N."/>
            <person name="Du Z.-J."/>
        </authorList>
    </citation>
    <scope>NUCLEOTIDE SEQUENCE [LARGE SCALE GENOMIC DNA]</scope>
    <source>
        <strain evidence="6 7">H1304</strain>
    </source>
</reference>
<dbReference type="GO" id="GO:0055052">
    <property type="term" value="C:ATP-binding cassette (ABC) transporter complex, substrate-binding subunit-containing"/>
    <property type="evidence" value="ECO:0007669"/>
    <property type="project" value="TreeGrafter"/>
</dbReference>
<dbReference type="Gene3D" id="3.40.190.10">
    <property type="entry name" value="Periplasmic binding protein-like II"/>
    <property type="match status" value="1"/>
</dbReference>
<evidence type="ECO:0000256" key="1">
    <source>
        <dbReference type="ARBA" id="ARBA00008520"/>
    </source>
</evidence>
<dbReference type="SUPFAM" id="SSF53850">
    <property type="entry name" value="Periplasmic binding protein-like II"/>
    <property type="match status" value="1"/>
</dbReference>
<evidence type="ECO:0000256" key="4">
    <source>
        <dbReference type="ARBA" id="ARBA00022764"/>
    </source>
</evidence>
<protein>
    <recommendedName>
        <fullName evidence="8">ABC transporter substrate-binding protein</fullName>
    </recommendedName>
</protein>
<dbReference type="GO" id="GO:0015768">
    <property type="term" value="P:maltose transport"/>
    <property type="evidence" value="ECO:0007669"/>
    <property type="project" value="TreeGrafter"/>
</dbReference>
<evidence type="ECO:0000313" key="6">
    <source>
        <dbReference type="EMBL" id="PLW75420.1"/>
    </source>
</evidence>
<gene>
    <name evidence="6" type="ORF">C0081_20350</name>
</gene>
<dbReference type="Proteomes" id="UP000234881">
    <property type="component" value="Unassembled WGS sequence"/>
</dbReference>
<organism evidence="6 7">
    <name type="scientific">Cohaesibacter celericrescens</name>
    <dbReference type="NCBI Taxonomy" id="2067669"/>
    <lineage>
        <taxon>Bacteria</taxon>
        <taxon>Pseudomonadati</taxon>
        <taxon>Pseudomonadota</taxon>
        <taxon>Alphaproteobacteria</taxon>
        <taxon>Hyphomicrobiales</taxon>
        <taxon>Cohaesibacteraceae</taxon>
    </lineage>
</organism>
<feature type="signal peptide" evidence="5">
    <location>
        <begin position="1"/>
        <end position="29"/>
    </location>
</feature>
<dbReference type="GO" id="GO:0042956">
    <property type="term" value="P:maltodextrin transmembrane transport"/>
    <property type="evidence" value="ECO:0007669"/>
    <property type="project" value="TreeGrafter"/>
</dbReference>
<evidence type="ECO:0000256" key="3">
    <source>
        <dbReference type="ARBA" id="ARBA00022729"/>
    </source>
</evidence>
<dbReference type="Pfam" id="PF13416">
    <property type="entry name" value="SBP_bac_8"/>
    <property type="match status" value="1"/>
</dbReference>
<dbReference type="PANTHER" id="PTHR30061:SF50">
    <property type="entry name" value="MALTOSE_MALTODEXTRIN-BINDING PERIPLASMIC PROTEIN"/>
    <property type="match status" value="1"/>
</dbReference>
<dbReference type="OrthoDB" id="9804061at2"/>
<keyword evidence="3 5" id="KW-0732">Signal</keyword>
<evidence type="ECO:0000313" key="7">
    <source>
        <dbReference type="Proteomes" id="UP000234881"/>
    </source>
</evidence>
<keyword evidence="4" id="KW-0574">Periplasm</keyword>
<comment type="similarity">
    <text evidence="1">Belongs to the bacterial solute-binding protein 1 family.</text>
</comment>
<dbReference type="PANTHER" id="PTHR30061">
    <property type="entry name" value="MALTOSE-BINDING PERIPLASMIC PROTEIN"/>
    <property type="match status" value="1"/>
</dbReference>
<sequence>MTTREKTMRKITGVLASLAFAALSGTALAADKEVTFLNWVTAEPSNAAVVQGLIDQTGVKVNVLSSSWGDMQKNVFLRVRTKQDLDVYQSSAKWLPTFAQLPNLVDFNDLYGKDYLESMIPQAVLAAGQFKGKQYGMPWNIGSISLVSNKAVLEKAGVSSSPKTLAEFTAALEKVKAADAQSTPYAMMTKDNNLISSDFQLWLWAHGGSIFDDQDNLVINSDATVATLNFMKDLVDRKLASLDTDRGAARRMFGQGNTAFYFDAPVAKGFARDFSGQGADYDVNVLPIETPVAKDGMTSHSMEWGHLLIMLKSDNAKVDGKISKDSPSAKFVAGLSMNDDVQLDYFTKLGAIPVTKTARNNPLITKDKFIVDWNNSLGLPKRNELSPLKDSANYVAIVSEEVQSVILGKKDAKEAAAEMEKRIARILK</sequence>
<accession>A0A2N5XLW6</accession>
<keyword evidence="7" id="KW-1185">Reference proteome</keyword>
<keyword evidence="2" id="KW-0813">Transport</keyword>
<evidence type="ECO:0000256" key="2">
    <source>
        <dbReference type="ARBA" id="ARBA00022448"/>
    </source>
</evidence>
<name>A0A2N5XLW6_9HYPH</name>
<dbReference type="InterPro" id="IPR006059">
    <property type="entry name" value="SBP"/>
</dbReference>
<evidence type="ECO:0000256" key="5">
    <source>
        <dbReference type="SAM" id="SignalP"/>
    </source>
</evidence>
<proteinExistence type="inferred from homology"/>